<accession>A0A136M132</accession>
<protein>
    <submittedName>
        <fullName evidence="1">Uncharacterized protein</fullName>
    </submittedName>
</protein>
<name>A0A136M132_9BACT</name>
<dbReference type="AlphaFoldDB" id="A0A136M132"/>
<gene>
    <name evidence="1" type="ORF">TR69_WS6001000030</name>
</gene>
<dbReference type="STRING" id="1617426.TR69_WS6001000030"/>
<dbReference type="Proteomes" id="UP000070457">
    <property type="component" value="Unassembled WGS sequence"/>
</dbReference>
<evidence type="ECO:0000313" key="2">
    <source>
        <dbReference type="Proteomes" id="UP000070457"/>
    </source>
</evidence>
<evidence type="ECO:0000313" key="1">
    <source>
        <dbReference type="EMBL" id="KXK27586.1"/>
    </source>
</evidence>
<proteinExistence type="predicted"/>
<organism evidence="1 2">
    <name type="scientific">candidate division WS6 bacterium OLB20</name>
    <dbReference type="NCBI Taxonomy" id="1617426"/>
    <lineage>
        <taxon>Bacteria</taxon>
        <taxon>Candidatus Dojkabacteria</taxon>
    </lineage>
</organism>
<dbReference type="EMBL" id="JYNZ01000001">
    <property type="protein sequence ID" value="KXK27586.1"/>
    <property type="molecule type" value="Genomic_DNA"/>
</dbReference>
<sequence length="96" mass="10684">MESDRTAELLDKGQTVQVIYGIRLTPEELGEELYQSLRESHEQQPFTLDDFTTAQNAMHAVHAERIVSPIALQHVNILAAIMLSKAAELLLGSDQP</sequence>
<comment type="caution">
    <text evidence="1">The sequence shown here is derived from an EMBL/GenBank/DDBJ whole genome shotgun (WGS) entry which is preliminary data.</text>
</comment>
<reference evidence="1 2" key="1">
    <citation type="submission" date="2015-02" db="EMBL/GenBank/DDBJ databases">
        <title>Improved understanding of the partial-nitritation anammox process through 23 genomes representing the majority of the microbial community.</title>
        <authorList>
            <person name="Speth D.R."/>
            <person name="In T Zandt M."/>
            <person name="Guerrero Cruz S."/>
            <person name="Jetten M.S."/>
            <person name="Dutilh B.E."/>
        </authorList>
    </citation>
    <scope>NUCLEOTIDE SEQUENCE [LARGE SCALE GENOMIC DNA]</scope>
    <source>
        <strain evidence="1">OLB20</strain>
    </source>
</reference>